<sequence length="223" mass="26280">MPTYEGLRLKILKYWRVRLANHRKKQLKSTDFTIISNNCWGGMIYESYNLPKESPTVGMFFMAKDYIEFLSDLKGYINGKLIFINPEESRWKDAPQVSGDKRFGTYPVGVLSNGKNTIGLFFLHYHSEKEAREKWERRIKRINWNKLLVKFNDQNGCTETEVNRFMGLPYKNKLFFTCKEWPNLSGGGYTVIHQFPKHDFIMASYEPFGKNRYIDITEVLNSL</sequence>
<dbReference type="SUPFAM" id="SSF142795">
    <property type="entry name" value="CAC2185-like"/>
    <property type="match status" value="1"/>
</dbReference>
<dbReference type="Pfam" id="PF08942">
    <property type="entry name" value="DUF1919"/>
    <property type="match status" value="1"/>
</dbReference>
<organism evidence="1 2">
    <name type="scientific">Coprococcus intestinihominis</name>
    <dbReference type="NCBI Taxonomy" id="3133154"/>
    <lineage>
        <taxon>Bacteria</taxon>
        <taxon>Bacillati</taxon>
        <taxon>Bacillota</taxon>
        <taxon>Clostridia</taxon>
        <taxon>Lachnospirales</taxon>
        <taxon>Lachnospiraceae</taxon>
        <taxon>Coprococcus</taxon>
    </lineage>
</organism>
<name>A0ABV1B8X9_9FIRM</name>
<dbReference type="InterPro" id="IPR037226">
    <property type="entry name" value="CAC2185-like_sf"/>
</dbReference>
<dbReference type="RefSeq" id="WP_349086031.1">
    <property type="nucleotide sequence ID" value="NZ_JBBMEK010000266.1"/>
</dbReference>
<accession>A0ABV1B8X9</accession>
<gene>
    <name evidence="1" type="ORF">WMO25_15265</name>
</gene>
<proteinExistence type="predicted"/>
<evidence type="ECO:0000313" key="2">
    <source>
        <dbReference type="Proteomes" id="UP001469749"/>
    </source>
</evidence>
<dbReference type="InterPro" id="IPR015037">
    <property type="entry name" value="DUF1919"/>
</dbReference>
<protein>
    <submittedName>
        <fullName evidence="1">DUF1919 domain-containing protein</fullName>
    </submittedName>
</protein>
<keyword evidence="2" id="KW-1185">Reference proteome</keyword>
<reference evidence="1 2" key="1">
    <citation type="submission" date="2024-03" db="EMBL/GenBank/DDBJ databases">
        <title>Human intestinal bacterial collection.</title>
        <authorList>
            <person name="Pauvert C."/>
            <person name="Hitch T.C.A."/>
            <person name="Clavel T."/>
        </authorList>
    </citation>
    <scope>NUCLEOTIDE SEQUENCE [LARGE SCALE GENOMIC DNA]</scope>
    <source>
        <strain evidence="1 2">CLA-AA-H190</strain>
    </source>
</reference>
<dbReference type="Proteomes" id="UP001469749">
    <property type="component" value="Unassembled WGS sequence"/>
</dbReference>
<evidence type="ECO:0000313" key="1">
    <source>
        <dbReference type="EMBL" id="MEQ2366422.1"/>
    </source>
</evidence>
<comment type="caution">
    <text evidence="1">The sequence shown here is derived from an EMBL/GenBank/DDBJ whole genome shotgun (WGS) entry which is preliminary data.</text>
</comment>
<dbReference type="EMBL" id="JBBMEK010000266">
    <property type="protein sequence ID" value="MEQ2366422.1"/>
    <property type="molecule type" value="Genomic_DNA"/>
</dbReference>